<dbReference type="OrthoDB" id="9808195at2"/>
<feature type="binding site" evidence="7">
    <location>
        <position position="204"/>
    </location>
    <ligand>
        <name>Zn(2+)</name>
        <dbReference type="ChEBI" id="CHEBI:29105"/>
        <label>1</label>
    </ligand>
</feature>
<dbReference type="Pfam" id="PF07687">
    <property type="entry name" value="M20_dimer"/>
    <property type="match status" value="1"/>
</dbReference>
<proteinExistence type="inferred from homology"/>
<comment type="caution">
    <text evidence="10">The sequence shown here is derived from an EMBL/GenBank/DDBJ whole genome shotgun (WGS) entry which is preliminary data.</text>
</comment>
<feature type="binding site" evidence="7">
    <location>
        <position position="140"/>
    </location>
    <ligand>
        <name>Zn(2+)</name>
        <dbReference type="ChEBI" id="CHEBI:29105"/>
        <label>2</label>
    </ligand>
</feature>
<evidence type="ECO:0000313" key="10">
    <source>
        <dbReference type="EMBL" id="PJJ58228.1"/>
    </source>
</evidence>
<keyword evidence="6" id="KW-0464">Manganese</keyword>
<comment type="cofactor">
    <cofactor evidence="7">
        <name>Zn(2+)</name>
        <dbReference type="ChEBI" id="CHEBI:29105"/>
    </cofactor>
    <text evidence="7">Binds 2 Zn(2+) ions per subunit.</text>
</comment>
<name>A0A2M9BJX2_9ACTN</name>
<evidence type="ECO:0000313" key="11">
    <source>
        <dbReference type="Proteomes" id="UP000230842"/>
    </source>
</evidence>
<dbReference type="InterPro" id="IPR002933">
    <property type="entry name" value="Peptidase_M20"/>
</dbReference>
<evidence type="ECO:0000259" key="9">
    <source>
        <dbReference type="Pfam" id="PF07687"/>
    </source>
</evidence>
<feature type="binding site" evidence="7">
    <location>
        <position position="102"/>
    </location>
    <ligand>
        <name>Zn(2+)</name>
        <dbReference type="ChEBI" id="CHEBI:29105"/>
        <label>1</label>
    </ligand>
</feature>
<dbReference type="Gene3D" id="3.40.630.10">
    <property type="entry name" value="Zn peptidases"/>
    <property type="match status" value="1"/>
</dbReference>
<dbReference type="InterPro" id="IPR011650">
    <property type="entry name" value="Peptidase_M20_dimer"/>
</dbReference>
<dbReference type="AlphaFoldDB" id="A0A2M9BJX2"/>
<dbReference type="Proteomes" id="UP000230842">
    <property type="component" value="Unassembled WGS sequence"/>
</dbReference>
<reference evidence="10 11" key="1">
    <citation type="submission" date="2017-11" db="EMBL/GenBank/DDBJ databases">
        <title>Genomic Encyclopedia of Archaeal and Bacterial Type Strains, Phase II (KMG-II): From Individual Species to Whole Genera.</title>
        <authorList>
            <person name="Goeker M."/>
        </authorList>
    </citation>
    <scope>NUCLEOTIDE SEQUENCE [LARGE SCALE GENOMIC DNA]</scope>
    <source>
        <strain evidence="10 11">DSM 27763</strain>
    </source>
</reference>
<keyword evidence="7" id="KW-0862">Zinc</keyword>
<evidence type="ECO:0000256" key="8">
    <source>
        <dbReference type="PIRSR" id="PIRSR001235-2"/>
    </source>
</evidence>
<dbReference type="RefSeq" id="WP_100414890.1">
    <property type="nucleotide sequence ID" value="NZ_PGEZ01000001.1"/>
</dbReference>
<dbReference type="PROSITE" id="PS00758">
    <property type="entry name" value="ARGE_DAPE_CPG2_1"/>
    <property type="match status" value="1"/>
</dbReference>
<dbReference type="NCBIfam" id="NF006775">
    <property type="entry name" value="PRK09290.2-5"/>
    <property type="match status" value="1"/>
</dbReference>
<evidence type="ECO:0000256" key="1">
    <source>
        <dbReference type="ARBA" id="ARBA00001936"/>
    </source>
</evidence>
<evidence type="ECO:0000256" key="3">
    <source>
        <dbReference type="ARBA" id="ARBA00011738"/>
    </source>
</evidence>
<dbReference type="GO" id="GO:0016813">
    <property type="term" value="F:hydrolase activity, acting on carbon-nitrogen (but not peptide) bonds, in linear amidines"/>
    <property type="evidence" value="ECO:0007669"/>
    <property type="project" value="InterPro"/>
</dbReference>
<evidence type="ECO:0000256" key="4">
    <source>
        <dbReference type="ARBA" id="ARBA00022723"/>
    </source>
</evidence>
<comment type="subunit">
    <text evidence="3">Homodimer.</text>
</comment>
<dbReference type="PANTHER" id="PTHR32494:SF19">
    <property type="entry name" value="ALLANTOATE DEIMINASE-RELATED"/>
    <property type="match status" value="1"/>
</dbReference>
<feature type="binding site" evidence="7">
    <location>
        <position position="395"/>
    </location>
    <ligand>
        <name>Zn(2+)</name>
        <dbReference type="ChEBI" id="CHEBI:29105"/>
        <label>2</label>
    </ligand>
</feature>
<feature type="binding site" evidence="7">
    <location>
        <position position="102"/>
    </location>
    <ligand>
        <name>Zn(2+)</name>
        <dbReference type="ChEBI" id="CHEBI:29105"/>
        <label>2</label>
    </ligand>
</feature>
<comment type="cofactor">
    <cofactor evidence="1">
        <name>Mn(2+)</name>
        <dbReference type="ChEBI" id="CHEBI:29035"/>
    </cofactor>
</comment>
<dbReference type="PIRSF" id="PIRSF001235">
    <property type="entry name" value="Amidase_carbamoylase"/>
    <property type="match status" value="1"/>
</dbReference>
<dbReference type="SUPFAM" id="SSF53187">
    <property type="entry name" value="Zn-dependent exopeptidases"/>
    <property type="match status" value="1"/>
</dbReference>
<keyword evidence="11" id="KW-1185">Reference proteome</keyword>
<evidence type="ECO:0000256" key="5">
    <source>
        <dbReference type="ARBA" id="ARBA00022801"/>
    </source>
</evidence>
<dbReference type="NCBIfam" id="TIGR01879">
    <property type="entry name" value="hydantase"/>
    <property type="match status" value="1"/>
</dbReference>
<evidence type="ECO:0000256" key="2">
    <source>
        <dbReference type="ARBA" id="ARBA00006153"/>
    </source>
</evidence>
<dbReference type="Gene3D" id="3.30.70.360">
    <property type="match status" value="1"/>
</dbReference>
<dbReference type="InterPro" id="IPR036264">
    <property type="entry name" value="Bact_exopeptidase_dim_dom"/>
</dbReference>
<comment type="similarity">
    <text evidence="2">Belongs to the peptidase M20 family.</text>
</comment>
<feature type="binding site" evidence="8">
    <location>
        <position position="287"/>
    </location>
    <ligand>
        <name>allantoate</name>
        <dbReference type="ChEBI" id="CHEBI:17536"/>
    </ligand>
</feature>
<accession>A0A2M9BJX2</accession>
<keyword evidence="4 7" id="KW-0479">Metal-binding</keyword>
<gene>
    <name evidence="10" type="ORF">CLV56_2474</name>
</gene>
<organism evidence="10 11">
    <name type="scientific">Mumia flava</name>
    <dbReference type="NCBI Taxonomy" id="1348852"/>
    <lineage>
        <taxon>Bacteria</taxon>
        <taxon>Bacillati</taxon>
        <taxon>Actinomycetota</taxon>
        <taxon>Actinomycetes</taxon>
        <taxon>Propionibacteriales</taxon>
        <taxon>Nocardioidaceae</taxon>
        <taxon>Mumia</taxon>
    </lineage>
</organism>
<evidence type="ECO:0000256" key="6">
    <source>
        <dbReference type="ARBA" id="ARBA00023211"/>
    </source>
</evidence>
<dbReference type="CDD" id="cd03884">
    <property type="entry name" value="M20_bAS"/>
    <property type="match status" value="1"/>
</dbReference>
<sequence>MSEPSAHGATARSDAAARTALKRCDELAALSAYEGRIDRYFLTPEHAAANALAAGWMRDAGMTARIDAVGNVCGRLEGAEPGLPALLLGSHLDTVPDAGRYDGPLGVVVAIAVAQRIAKRAASGEALPFALEVVGFSDEEGTRFSSALMGSRGLAGSWDDAWFDQIDAGGVTLREAFVRFGLDPDRVGDAARNPDELVGYLESHIEQGPYLEEADRALGVVSTIAGARRFAISVHGEARHAGGTPYERRRDALIGASHAVLDVERIARAERVIATVGAMQAYPGGVNVIPGRVDLTLDLRAEHDADRDRAWDLIVDAAEKRCAERGLRWEATETHSAPAVAMDPALRAAITDGLAAVGDKDPMVLFSKAGHDAMAVAAITGVGMQFVRCHDGISHHPGEAVRADDVAAAIDAFEASVLAVAATYAG</sequence>
<feature type="domain" description="Peptidase M20 dimerisation" evidence="9">
    <location>
        <begin position="226"/>
        <end position="324"/>
    </location>
</feature>
<dbReference type="EMBL" id="PGEZ01000001">
    <property type="protein sequence ID" value="PJJ58228.1"/>
    <property type="molecule type" value="Genomic_DNA"/>
</dbReference>
<dbReference type="InterPro" id="IPR001261">
    <property type="entry name" value="ArgE/DapE_CS"/>
</dbReference>
<dbReference type="PANTHER" id="PTHR32494">
    <property type="entry name" value="ALLANTOATE DEIMINASE-RELATED"/>
    <property type="match status" value="1"/>
</dbReference>
<feature type="binding site" evidence="8">
    <location>
        <position position="300"/>
    </location>
    <ligand>
        <name>allantoate</name>
        <dbReference type="ChEBI" id="CHEBI:17536"/>
    </ligand>
</feature>
<dbReference type="GO" id="GO:0046872">
    <property type="term" value="F:metal ion binding"/>
    <property type="evidence" value="ECO:0007669"/>
    <property type="project" value="UniProtKB-KW"/>
</dbReference>
<evidence type="ECO:0000256" key="7">
    <source>
        <dbReference type="PIRSR" id="PIRSR001235-1"/>
    </source>
</evidence>
<keyword evidence="5" id="KW-0378">Hydrolase</keyword>
<dbReference type="Pfam" id="PF01546">
    <property type="entry name" value="Peptidase_M20"/>
    <property type="match status" value="1"/>
</dbReference>
<feature type="binding site" evidence="7">
    <location>
        <position position="91"/>
    </location>
    <ligand>
        <name>Zn(2+)</name>
        <dbReference type="ChEBI" id="CHEBI:29105"/>
        <label>1</label>
    </ligand>
</feature>
<dbReference type="InterPro" id="IPR010158">
    <property type="entry name" value="Amidase_Cbmase"/>
</dbReference>
<protein>
    <submittedName>
        <fullName evidence="10">Allantoate deiminase</fullName>
    </submittedName>
</protein>
<dbReference type="SUPFAM" id="SSF55031">
    <property type="entry name" value="Bacterial exopeptidase dimerisation domain"/>
    <property type="match status" value="1"/>
</dbReference>
<feature type="binding site" evidence="8">
    <location>
        <position position="229"/>
    </location>
    <ligand>
        <name>allantoate</name>
        <dbReference type="ChEBI" id="CHEBI:17536"/>
    </ligand>
</feature>